<dbReference type="OrthoDB" id="106507at2759"/>
<dbReference type="EMBL" id="NBNE01017243">
    <property type="protein sequence ID" value="OWY92824.1"/>
    <property type="molecule type" value="Genomic_DNA"/>
</dbReference>
<evidence type="ECO:0000313" key="3">
    <source>
        <dbReference type="Proteomes" id="UP000198211"/>
    </source>
</evidence>
<proteinExistence type="predicted"/>
<dbReference type="GO" id="GO:0006508">
    <property type="term" value="P:proteolysis"/>
    <property type="evidence" value="ECO:0007669"/>
    <property type="project" value="UniProtKB-KW"/>
</dbReference>
<sequence>MIRLPAFQRLMRQSTVWAGRGDRWVTQGCMLGSIDWRTEVAQVVENGLFSRAGHNGRVSTRRYREWQTPFYENTISAKAQARESQRLDDLQKMEPPVVQTPHYSWPTKIMVRPSPGCEESRVINLQIVPSEVYDGTSEVDKGLSMRTSRGTTIMPEVSEISEAEDKTTDIPIGEPEEASDDQDSDEDDDIPKVEPEYDVFSDLLVSMMTCTPIQQLELEYKRVMRISAEELDLEPAVYIHEGSETLSQLREQLALLLEIEELSPKCHIDLADVGEPGTSTPEDERKLQMILKHHRAIFVGDGNA</sequence>
<comment type="caution">
    <text evidence="2">The sequence shown here is derived from an EMBL/GenBank/DDBJ whole genome shotgun (WGS) entry which is preliminary data.</text>
</comment>
<feature type="non-terminal residue" evidence="2">
    <location>
        <position position="304"/>
    </location>
</feature>
<reference evidence="3" key="1">
    <citation type="submission" date="2017-03" db="EMBL/GenBank/DDBJ databases">
        <title>Phytopthora megakarya and P. palmivora, two closely related causual agents of cacao black pod achieved similar genome size and gene model numbers by different mechanisms.</title>
        <authorList>
            <person name="Ali S."/>
            <person name="Shao J."/>
            <person name="Larry D.J."/>
            <person name="Kronmiller B."/>
            <person name="Shen D."/>
            <person name="Strem M.D."/>
            <person name="Melnick R.L."/>
            <person name="Guiltinan M.J."/>
            <person name="Tyler B.M."/>
            <person name="Meinhardt L.W."/>
            <person name="Bailey B.A."/>
        </authorList>
    </citation>
    <scope>NUCLEOTIDE SEQUENCE [LARGE SCALE GENOMIC DNA]</scope>
    <source>
        <strain evidence="3">zdho120</strain>
    </source>
</reference>
<evidence type="ECO:0000256" key="1">
    <source>
        <dbReference type="SAM" id="MobiDB-lite"/>
    </source>
</evidence>
<feature type="region of interest" description="Disordered" evidence="1">
    <location>
        <begin position="151"/>
        <end position="192"/>
    </location>
</feature>
<gene>
    <name evidence="2" type="ORF">PHMEG_00038013</name>
</gene>
<evidence type="ECO:0000313" key="2">
    <source>
        <dbReference type="EMBL" id="OWY92824.1"/>
    </source>
</evidence>
<dbReference type="GO" id="GO:0008233">
    <property type="term" value="F:peptidase activity"/>
    <property type="evidence" value="ECO:0007669"/>
    <property type="project" value="UniProtKB-KW"/>
</dbReference>
<dbReference type="Proteomes" id="UP000198211">
    <property type="component" value="Unassembled WGS sequence"/>
</dbReference>
<feature type="compositionally biased region" description="Acidic residues" evidence="1">
    <location>
        <begin position="174"/>
        <end position="189"/>
    </location>
</feature>
<organism evidence="2 3">
    <name type="scientific">Phytophthora megakarya</name>
    <dbReference type="NCBI Taxonomy" id="4795"/>
    <lineage>
        <taxon>Eukaryota</taxon>
        <taxon>Sar</taxon>
        <taxon>Stramenopiles</taxon>
        <taxon>Oomycota</taxon>
        <taxon>Peronosporomycetes</taxon>
        <taxon>Peronosporales</taxon>
        <taxon>Peronosporaceae</taxon>
        <taxon>Phytophthora</taxon>
    </lineage>
</organism>
<accession>A0A225UI77</accession>
<keyword evidence="2" id="KW-0645">Protease</keyword>
<keyword evidence="3" id="KW-1185">Reference proteome</keyword>
<dbReference type="AlphaFoldDB" id="A0A225UI77"/>
<name>A0A225UI77_9STRA</name>
<keyword evidence="2" id="KW-0378">Hydrolase</keyword>
<protein>
    <submittedName>
        <fullName evidence="2">Aspartic protease</fullName>
    </submittedName>
</protein>